<dbReference type="Pfam" id="PF13181">
    <property type="entry name" value="TPR_8"/>
    <property type="match status" value="1"/>
</dbReference>
<dbReference type="InterPro" id="IPR019734">
    <property type="entry name" value="TPR_rpt"/>
</dbReference>
<dbReference type="EMBL" id="JAGIZB010000004">
    <property type="protein sequence ID" value="MBP0444237.1"/>
    <property type="molecule type" value="Genomic_DNA"/>
</dbReference>
<keyword evidence="3" id="KW-1185">Reference proteome</keyword>
<evidence type="ECO:0000313" key="3">
    <source>
        <dbReference type="Proteomes" id="UP000681594"/>
    </source>
</evidence>
<protein>
    <submittedName>
        <fullName evidence="2">Tetratricopeptide repeat protein</fullName>
    </submittedName>
</protein>
<gene>
    <name evidence="2" type="ORF">J8J14_05545</name>
</gene>
<evidence type="ECO:0000256" key="1">
    <source>
        <dbReference type="PROSITE-ProRule" id="PRU00339"/>
    </source>
</evidence>
<evidence type="ECO:0000313" key="2">
    <source>
        <dbReference type="EMBL" id="MBP0444237.1"/>
    </source>
</evidence>
<reference evidence="2 3" key="1">
    <citation type="submission" date="2021-03" db="EMBL/GenBank/DDBJ databases">
        <authorList>
            <person name="So Y."/>
        </authorList>
    </citation>
    <scope>NUCLEOTIDE SEQUENCE [LARGE SCALE GENOMIC DNA]</scope>
    <source>
        <strain evidence="2 3">SSH11</strain>
    </source>
</reference>
<accession>A0ABS4AB54</accession>
<sequence>MPVETIFEDEEIVIRFLPGDLARPTLVTFGEYTYRPEAGGFWADAPAARMGWPAIGFIGRRPNWYPARSVHAALGAVRARMGAVAVGYGYSMGAYGVLKYGQALGLTHGLALSPQLSIAPEDLPHDPRYHVNHDPLLHAGMRVRDEDLPGQAWVIFDPQHCGDAQNMALLASPRLHHLPVRGMFHSSIRLMLGQTRLEEALDQLVRNDLAGMRRSLRARRRESAFWCAGMGAALLGRNRLAPGNTLLMRARAQGLGSADEAEVLGEALVTECAIPGRPAAHRHPGPIQERLLALPNQPPEAHLDRTLRLAAAGQIEASRAAAERGLAEVGPHAGLMTHLGHLLLGVNELAKARENLETAVRLAPQEQWAWVGLSIARLRTGDVRAAEEAAREAARLRPTQFHAQLALGEALLAQGRPVEAADAFRRAGELGGDGAAAGLQRAQQLAARMQATQQASLFRGRHSLSAAQVPEFSNDFQPVRAAAAIAGRGSWLASLFKRLGKA</sequence>
<dbReference type="Proteomes" id="UP000681594">
    <property type="component" value="Unassembled WGS sequence"/>
</dbReference>
<name>A0ABS4AB54_9PROT</name>
<proteinExistence type="predicted"/>
<dbReference type="Pfam" id="PF13432">
    <property type="entry name" value="TPR_16"/>
    <property type="match status" value="1"/>
</dbReference>
<comment type="caution">
    <text evidence="2">The sequence shown here is derived from an EMBL/GenBank/DDBJ whole genome shotgun (WGS) entry which is preliminary data.</text>
</comment>
<keyword evidence="1" id="KW-0802">TPR repeat</keyword>
<dbReference type="SUPFAM" id="SSF48452">
    <property type="entry name" value="TPR-like"/>
    <property type="match status" value="1"/>
</dbReference>
<dbReference type="PROSITE" id="PS50005">
    <property type="entry name" value="TPR"/>
    <property type="match status" value="1"/>
</dbReference>
<dbReference type="Gene3D" id="1.25.40.10">
    <property type="entry name" value="Tetratricopeptide repeat domain"/>
    <property type="match status" value="1"/>
</dbReference>
<dbReference type="InterPro" id="IPR011990">
    <property type="entry name" value="TPR-like_helical_dom_sf"/>
</dbReference>
<organism evidence="2 3">
    <name type="scientific">Pararoseomonas baculiformis</name>
    <dbReference type="NCBI Taxonomy" id="2820812"/>
    <lineage>
        <taxon>Bacteria</taxon>
        <taxon>Pseudomonadati</taxon>
        <taxon>Pseudomonadota</taxon>
        <taxon>Alphaproteobacteria</taxon>
        <taxon>Acetobacterales</taxon>
        <taxon>Acetobacteraceae</taxon>
        <taxon>Pararoseomonas</taxon>
    </lineage>
</organism>
<dbReference type="RefSeq" id="WP_209378467.1">
    <property type="nucleotide sequence ID" value="NZ_JAGIZB010000004.1"/>
</dbReference>
<feature type="repeat" description="TPR" evidence="1">
    <location>
        <begin position="333"/>
        <end position="366"/>
    </location>
</feature>